<organism evidence="2 3">
    <name type="scientific">Linnemannia exigua</name>
    <dbReference type="NCBI Taxonomy" id="604196"/>
    <lineage>
        <taxon>Eukaryota</taxon>
        <taxon>Fungi</taxon>
        <taxon>Fungi incertae sedis</taxon>
        <taxon>Mucoromycota</taxon>
        <taxon>Mortierellomycotina</taxon>
        <taxon>Mortierellomycetes</taxon>
        <taxon>Mortierellales</taxon>
        <taxon>Mortierellaceae</taxon>
        <taxon>Linnemannia</taxon>
    </lineage>
</organism>
<feature type="non-terminal residue" evidence="2">
    <location>
        <position position="72"/>
    </location>
</feature>
<dbReference type="EMBL" id="JAAAIL010003589">
    <property type="protein sequence ID" value="KAG0249907.1"/>
    <property type="molecule type" value="Genomic_DNA"/>
</dbReference>
<keyword evidence="1" id="KW-0732">Signal</keyword>
<sequence length="72" mass="7572">TQFTSALVICLGLVAKTQAEDIGEVIGGISWPTAFASQCKDLYAISGYLDKQIAEYVEGPCANVGKLKECSG</sequence>
<feature type="chain" id="PRO_5042180307" evidence="1">
    <location>
        <begin position="20"/>
        <end position="72"/>
    </location>
</feature>
<comment type="caution">
    <text evidence="2">The sequence shown here is derived from an EMBL/GenBank/DDBJ whole genome shotgun (WGS) entry which is preliminary data.</text>
</comment>
<dbReference type="AlphaFoldDB" id="A0AAD4D0L6"/>
<proteinExistence type="predicted"/>
<feature type="signal peptide" evidence="1">
    <location>
        <begin position="1"/>
        <end position="19"/>
    </location>
</feature>
<gene>
    <name evidence="2" type="ORF">BGZ95_007365</name>
</gene>
<evidence type="ECO:0000313" key="2">
    <source>
        <dbReference type="EMBL" id="KAG0249907.1"/>
    </source>
</evidence>
<accession>A0AAD4D0L6</accession>
<name>A0AAD4D0L6_9FUNG</name>
<dbReference type="Proteomes" id="UP001194580">
    <property type="component" value="Unassembled WGS sequence"/>
</dbReference>
<protein>
    <submittedName>
        <fullName evidence="2">Uncharacterized protein</fullName>
    </submittedName>
</protein>
<feature type="non-terminal residue" evidence="2">
    <location>
        <position position="1"/>
    </location>
</feature>
<evidence type="ECO:0000313" key="3">
    <source>
        <dbReference type="Proteomes" id="UP001194580"/>
    </source>
</evidence>
<reference evidence="2" key="1">
    <citation type="journal article" date="2020" name="Fungal Divers.">
        <title>Resolving the Mortierellaceae phylogeny through synthesis of multi-gene phylogenetics and phylogenomics.</title>
        <authorList>
            <person name="Vandepol N."/>
            <person name="Liber J."/>
            <person name="Desiro A."/>
            <person name="Na H."/>
            <person name="Kennedy M."/>
            <person name="Barry K."/>
            <person name="Grigoriev I.V."/>
            <person name="Miller A.N."/>
            <person name="O'Donnell K."/>
            <person name="Stajich J.E."/>
            <person name="Bonito G."/>
        </authorList>
    </citation>
    <scope>NUCLEOTIDE SEQUENCE</scope>
    <source>
        <strain evidence="2">NRRL 28262</strain>
    </source>
</reference>
<evidence type="ECO:0000256" key="1">
    <source>
        <dbReference type="SAM" id="SignalP"/>
    </source>
</evidence>
<keyword evidence="3" id="KW-1185">Reference proteome</keyword>